<organism evidence="2">
    <name type="scientific">marine metagenome</name>
    <dbReference type="NCBI Taxonomy" id="408172"/>
    <lineage>
        <taxon>unclassified sequences</taxon>
        <taxon>metagenomes</taxon>
        <taxon>ecological metagenomes</taxon>
    </lineage>
</organism>
<sequence length="157" mass="17077">MTLDYVIRRVGIFLLVVWAAASINFFIPKLAPGQDPIVGALLAATQDGGVAGDAMVEIAKEYRARYGLDKPLWEQYVIYLGAMAQLDFGVSFVSFSSVNEIILDRLPWTIGLLGTSTLIGFIAGSILGALIGWPYSPRFLQGFIVPSFLFSAVPPYL</sequence>
<feature type="transmembrane region" description="Helical" evidence="1">
    <location>
        <begin position="76"/>
        <end position="98"/>
    </location>
</feature>
<evidence type="ECO:0000256" key="1">
    <source>
        <dbReference type="SAM" id="Phobius"/>
    </source>
</evidence>
<evidence type="ECO:0008006" key="3">
    <source>
        <dbReference type="Google" id="ProtNLM"/>
    </source>
</evidence>
<gene>
    <name evidence="2" type="ORF">METZ01_LOCUS265720</name>
</gene>
<evidence type="ECO:0000313" key="2">
    <source>
        <dbReference type="EMBL" id="SVC12866.1"/>
    </source>
</evidence>
<keyword evidence="1" id="KW-0812">Transmembrane</keyword>
<name>A0A382JM91_9ZZZZ</name>
<feature type="transmembrane region" description="Helical" evidence="1">
    <location>
        <begin position="12"/>
        <end position="31"/>
    </location>
</feature>
<keyword evidence="1" id="KW-1133">Transmembrane helix</keyword>
<proteinExistence type="predicted"/>
<feature type="non-terminal residue" evidence="2">
    <location>
        <position position="157"/>
    </location>
</feature>
<keyword evidence="1" id="KW-0472">Membrane</keyword>
<dbReference type="AlphaFoldDB" id="A0A382JM91"/>
<dbReference type="EMBL" id="UINC01075053">
    <property type="protein sequence ID" value="SVC12866.1"/>
    <property type="molecule type" value="Genomic_DNA"/>
</dbReference>
<dbReference type="PANTHER" id="PTHR43376:SF1">
    <property type="entry name" value="OLIGOPEPTIDE TRANSPORT SYSTEM PERMEASE PROTEIN"/>
    <property type="match status" value="1"/>
</dbReference>
<reference evidence="2" key="1">
    <citation type="submission" date="2018-05" db="EMBL/GenBank/DDBJ databases">
        <authorList>
            <person name="Lanie J.A."/>
            <person name="Ng W.-L."/>
            <person name="Kazmierczak K.M."/>
            <person name="Andrzejewski T.M."/>
            <person name="Davidsen T.M."/>
            <person name="Wayne K.J."/>
            <person name="Tettelin H."/>
            <person name="Glass J.I."/>
            <person name="Rusch D."/>
            <person name="Podicherti R."/>
            <person name="Tsui H.-C.T."/>
            <person name="Winkler M.E."/>
        </authorList>
    </citation>
    <scope>NUCLEOTIDE SEQUENCE</scope>
</reference>
<dbReference type="PANTHER" id="PTHR43376">
    <property type="entry name" value="OLIGOPEPTIDE TRANSPORT SYSTEM PERMEASE PROTEIN"/>
    <property type="match status" value="1"/>
</dbReference>
<accession>A0A382JM91</accession>
<feature type="transmembrane region" description="Helical" evidence="1">
    <location>
        <begin position="110"/>
        <end position="133"/>
    </location>
</feature>
<protein>
    <recommendedName>
        <fullName evidence="3">ABC transmembrane type-1 domain-containing protein</fullName>
    </recommendedName>
</protein>